<dbReference type="GO" id="GO:0042761">
    <property type="term" value="P:very long-chain fatty acid biosynthetic process"/>
    <property type="evidence" value="ECO:0007669"/>
    <property type="project" value="TreeGrafter"/>
</dbReference>
<dbReference type="GO" id="GO:0034625">
    <property type="term" value="P:fatty acid elongation, monounsaturated fatty acid"/>
    <property type="evidence" value="ECO:0007669"/>
    <property type="project" value="TreeGrafter"/>
</dbReference>
<dbReference type="PANTHER" id="PTHR11157:SF69">
    <property type="entry name" value="ELONGATION OF VERY LONG CHAIN FATTY ACIDS PROTEIN 7"/>
    <property type="match status" value="1"/>
</dbReference>
<evidence type="ECO:0000256" key="6">
    <source>
        <dbReference type="ARBA" id="ARBA00022989"/>
    </source>
</evidence>
<evidence type="ECO:0000313" key="12">
    <source>
        <dbReference type="Proteomes" id="UP000327044"/>
    </source>
</evidence>
<dbReference type="GO" id="GO:0030148">
    <property type="term" value="P:sphingolipid biosynthetic process"/>
    <property type="evidence" value="ECO:0007669"/>
    <property type="project" value="TreeGrafter"/>
</dbReference>
<keyword evidence="4 10" id="KW-0812">Transmembrane</keyword>
<evidence type="ECO:0000256" key="7">
    <source>
        <dbReference type="ARBA" id="ARBA00023098"/>
    </source>
</evidence>
<feature type="transmembrane region" description="Helical" evidence="10">
    <location>
        <begin position="26"/>
        <end position="44"/>
    </location>
</feature>
<keyword evidence="7 10" id="KW-0443">Lipid metabolism</keyword>
<dbReference type="GO" id="GO:0019367">
    <property type="term" value="P:fatty acid elongation, saturated fatty acid"/>
    <property type="evidence" value="ECO:0007669"/>
    <property type="project" value="TreeGrafter"/>
</dbReference>
<evidence type="ECO:0000256" key="8">
    <source>
        <dbReference type="ARBA" id="ARBA00023136"/>
    </source>
</evidence>
<comment type="similarity">
    <text evidence="10">Belongs to the ELO family.</text>
</comment>
<name>A0A5N4ACW1_PHOPY</name>
<feature type="transmembrane region" description="Helical" evidence="10">
    <location>
        <begin position="205"/>
        <end position="222"/>
    </location>
</feature>
<gene>
    <name evidence="11" type="ORF">PPYR_11995</name>
</gene>
<dbReference type="GO" id="GO:0009922">
    <property type="term" value="F:fatty acid elongase activity"/>
    <property type="evidence" value="ECO:0007669"/>
    <property type="project" value="UniProtKB-EC"/>
</dbReference>
<dbReference type="GO" id="GO:0034626">
    <property type="term" value="P:fatty acid elongation, polyunsaturated fatty acid"/>
    <property type="evidence" value="ECO:0007669"/>
    <property type="project" value="TreeGrafter"/>
</dbReference>
<proteinExistence type="inferred from homology"/>
<comment type="caution">
    <text evidence="11">The sequence shown here is derived from an EMBL/GenBank/DDBJ whole genome shotgun (WGS) entry which is preliminary data.</text>
</comment>
<dbReference type="InParanoid" id="A0A5N4ACW1"/>
<feature type="transmembrane region" description="Helical" evidence="10">
    <location>
        <begin position="147"/>
        <end position="165"/>
    </location>
</feature>
<keyword evidence="3 10" id="KW-0808">Transferase</keyword>
<evidence type="ECO:0000256" key="2">
    <source>
        <dbReference type="ARBA" id="ARBA00022516"/>
    </source>
</evidence>
<keyword evidence="9 10" id="KW-0275">Fatty acid biosynthesis</keyword>
<keyword evidence="2 10" id="KW-0444">Lipid biosynthesis</keyword>
<keyword evidence="8 10" id="KW-0472">Membrane</keyword>
<protein>
    <recommendedName>
        <fullName evidence="10">Elongation of very long chain fatty acids protein</fullName>
        <ecNumber evidence="10">2.3.1.199</ecNumber>
    </recommendedName>
    <alternativeName>
        <fullName evidence="10">Very-long-chain 3-oxoacyl-CoA synthase</fullName>
    </alternativeName>
</protein>
<feature type="transmembrane region" description="Helical" evidence="10">
    <location>
        <begin position="65"/>
        <end position="82"/>
    </location>
</feature>
<keyword evidence="12" id="KW-1185">Reference proteome</keyword>
<evidence type="ECO:0000313" key="11">
    <source>
        <dbReference type="EMBL" id="KAB0795156.1"/>
    </source>
</evidence>
<dbReference type="EMBL" id="VVIM01000008">
    <property type="protein sequence ID" value="KAB0795156.1"/>
    <property type="molecule type" value="Genomic_DNA"/>
</dbReference>
<dbReference type="Pfam" id="PF01151">
    <property type="entry name" value="ELO"/>
    <property type="match status" value="1"/>
</dbReference>
<keyword evidence="5 10" id="KW-0276">Fatty acid metabolism</keyword>
<dbReference type="AlphaFoldDB" id="A0A5N4ACW1"/>
<dbReference type="InterPro" id="IPR002076">
    <property type="entry name" value="ELO_fam"/>
</dbReference>
<evidence type="ECO:0000256" key="5">
    <source>
        <dbReference type="ARBA" id="ARBA00022832"/>
    </source>
</evidence>
<evidence type="ECO:0000256" key="10">
    <source>
        <dbReference type="RuleBase" id="RU361115"/>
    </source>
</evidence>
<dbReference type="OrthoDB" id="434092at2759"/>
<evidence type="ECO:0000256" key="4">
    <source>
        <dbReference type="ARBA" id="ARBA00022692"/>
    </source>
</evidence>
<keyword evidence="6 10" id="KW-1133">Transmembrane helix</keyword>
<comment type="catalytic activity">
    <reaction evidence="10">
        <text>a very-long-chain acyl-CoA + malonyl-CoA + H(+) = a very-long-chain 3-oxoacyl-CoA + CO2 + CoA</text>
        <dbReference type="Rhea" id="RHEA:32727"/>
        <dbReference type="ChEBI" id="CHEBI:15378"/>
        <dbReference type="ChEBI" id="CHEBI:16526"/>
        <dbReference type="ChEBI" id="CHEBI:57287"/>
        <dbReference type="ChEBI" id="CHEBI:57384"/>
        <dbReference type="ChEBI" id="CHEBI:90725"/>
        <dbReference type="ChEBI" id="CHEBI:90736"/>
        <dbReference type="EC" id="2.3.1.199"/>
    </reaction>
</comment>
<dbReference type="EC" id="2.3.1.199" evidence="10"/>
<comment type="subcellular location">
    <subcellularLocation>
        <location evidence="1">Membrane</location>
        <topology evidence="1">Multi-pass membrane protein</topology>
    </subcellularLocation>
</comment>
<feature type="transmembrane region" description="Helical" evidence="10">
    <location>
        <begin position="234"/>
        <end position="254"/>
    </location>
</feature>
<evidence type="ECO:0000256" key="9">
    <source>
        <dbReference type="ARBA" id="ARBA00023160"/>
    </source>
</evidence>
<reference evidence="11 12" key="1">
    <citation type="journal article" date="2018" name="Elife">
        <title>Firefly genomes illuminate parallel origins of bioluminescence in beetles.</title>
        <authorList>
            <person name="Fallon T.R."/>
            <person name="Lower S.E."/>
            <person name="Chang C.H."/>
            <person name="Bessho-Uehara M."/>
            <person name="Martin G.J."/>
            <person name="Bewick A.J."/>
            <person name="Behringer M."/>
            <person name="Debat H.J."/>
            <person name="Wong I."/>
            <person name="Day J.C."/>
            <person name="Suvorov A."/>
            <person name="Silva C.J."/>
            <person name="Stanger-Hall K.F."/>
            <person name="Hall D.W."/>
            <person name="Schmitz R.J."/>
            <person name="Nelson D.R."/>
            <person name="Lewis S.M."/>
            <person name="Shigenobu S."/>
            <person name="Bybee S.M."/>
            <person name="Larracuente A.M."/>
            <person name="Oba Y."/>
            <person name="Weng J.K."/>
        </authorList>
    </citation>
    <scope>NUCLEOTIDE SEQUENCE [LARGE SCALE GENOMIC DNA]</scope>
    <source>
        <strain evidence="11">1611_PpyrPB1</strain>
        <tissue evidence="11">Whole body</tissue>
    </source>
</reference>
<feature type="transmembrane region" description="Helical" evidence="10">
    <location>
        <begin position="171"/>
        <end position="193"/>
    </location>
</feature>
<accession>A0A5N4ACW1</accession>
<dbReference type="PANTHER" id="PTHR11157">
    <property type="entry name" value="FATTY ACID ACYL TRANSFERASE-RELATED"/>
    <property type="match status" value="1"/>
</dbReference>
<dbReference type="GO" id="GO:0005789">
    <property type="term" value="C:endoplasmic reticulum membrane"/>
    <property type="evidence" value="ECO:0007669"/>
    <property type="project" value="TreeGrafter"/>
</dbReference>
<evidence type="ECO:0000256" key="3">
    <source>
        <dbReference type="ARBA" id="ARBA00022679"/>
    </source>
</evidence>
<dbReference type="Proteomes" id="UP000327044">
    <property type="component" value="Unassembled WGS sequence"/>
</dbReference>
<evidence type="ECO:0000256" key="1">
    <source>
        <dbReference type="ARBA" id="ARBA00004141"/>
    </source>
</evidence>
<sequence>MSLLLQYVEDFHAQVDKLGDPRVANWFLMSSPFPTLAICSLYAYGVKVWGPKLMEHRKPFELKNVLIAYNLFQVIISFWLFYQGGMAGWLTGLYNYRCQPVDYSDDPTAVWMAHLCWYYYMSKFTEFLDTIFFVMRKKFDQISTLHVIHHTIMPMFSWLGVKIVPGGHSTFFGFLNSFVHTIMYSYYLLSALGPQMQKYLWWKKYITTLQIVQFVCILVHALQVLFMECDYPHAFVWVLALNSVLFIFLFRSFYNEAYNRKATKKTKEGRDIHSKQLKQDDLDNNAKYIQTKRNAR</sequence>
<organism evidence="11 12">
    <name type="scientific">Photinus pyralis</name>
    <name type="common">Common eastern firefly</name>
    <name type="synonym">Lampyris pyralis</name>
    <dbReference type="NCBI Taxonomy" id="7054"/>
    <lineage>
        <taxon>Eukaryota</taxon>
        <taxon>Metazoa</taxon>
        <taxon>Ecdysozoa</taxon>
        <taxon>Arthropoda</taxon>
        <taxon>Hexapoda</taxon>
        <taxon>Insecta</taxon>
        <taxon>Pterygota</taxon>
        <taxon>Neoptera</taxon>
        <taxon>Endopterygota</taxon>
        <taxon>Coleoptera</taxon>
        <taxon>Polyphaga</taxon>
        <taxon>Elateriformia</taxon>
        <taxon>Elateroidea</taxon>
        <taxon>Lampyridae</taxon>
        <taxon>Lampyrinae</taxon>
        <taxon>Photinus</taxon>
    </lineage>
</organism>